<organism evidence="1 2">
    <name type="scientific">Arachis hypogaea</name>
    <name type="common">Peanut</name>
    <dbReference type="NCBI Taxonomy" id="3818"/>
    <lineage>
        <taxon>Eukaryota</taxon>
        <taxon>Viridiplantae</taxon>
        <taxon>Streptophyta</taxon>
        <taxon>Embryophyta</taxon>
        <taxon>Tracheophyta</taxon>
        <taxon>Spermatophyta</taxon>
        <taxon>Magnoliopsida</taxon>
        <taxon>eudicotyledons</taxon>
        <taxon>Gunneridae</taxon>
        <taxon>Pentapetalae</taxon>
        <taxon>rosids</taxon>
        <taxon>fabids</taxon>
        <taxon>Fabales</taxon>
        <taxon>Fabaceae</taxon>
        <taxon>Papilionoideae</taxon>
        <taxon>50 kb inversion clade</taxon>
        <taxon>dalbergioids sensu lato</taxon>
        <taxon>Dalbergieae</taxon>
        <taxon>Pterocarpus clade</taxon>
        <taxon>Arachis</taxon>
    </lineage>
</organism>
<sequence>MNQEDERLRNVENKMYFERDNLRIVHRDQNADNVLARMRINQRSERYQVTRIVEDVLSRVGFNVDFMNQLYFISAFLAAVQAAEVPRGVKNHKIVTKYAGEVGESITEHIAQYIVELENLANDEKLKMKFSPSYLTKNAFT</sequence>
<name>A0A445A6I8_ARAHY</name>
<gene>
    <name evidence="1" type="ORF">Ahy_B03g067346</name>
</gene>
<evidence type="ECO:0000313" key="1">
    <source>
        <dbReference type="EMBL" id="RYR22060.1"/>
    </source>
</evidence>
<comment type="caution">
    <text evidence="1">The sequence shown here is derived from an EMBL/GenBank/DDBJ whole genome shotgun (WGS) entry which is preliminary data.</text>
</comment>
<keyword evidence="2" id="KW-1185">Reference proteome</keyword>
<proteinExistence type="predicted"/>
<dbReference type="EMBL" id="SDMP01000013">
    <property type="protein sequence ID" value="RYR22060.1"/>
    <property type="molecule type" value="Genomic_DNA"/>
</dbReference>
<reference evidence="1 2" key="1">
    <citation type="submission" date="2019-01" db="EMBL/GenBank/DDBJ databases">
        <title>Sequencing of cultivated peanut Arachis hypogaea provides insights into genome evolution and oil improvement.</title>
        <authorList>
            <person name="Chen X."/>
        </authorList>
    </citation>
    <scope>NUCLEOTIDE SEQUENCE [LARGE SCALE GENOMIC DNA]</scope>
    <source>
        <strain evidence="2">cv. Fuhuasheng</strain>
        <tissue evidence="1">Leaves</tissue>
    </source>
</reference>
<dbReference type="AlphaFoldDB" id="A0A445A6I8"/>
<accession>A0A445A6I8</accession>
<dbReference type="Proteomes" id="UP000289738">
    <property type="component" value="Chromosome B03"/>
</dbReference>
<protein>
    <submittedName>
        <fullName evidence="1">Uncharacterized protein</fullName>
    </submittedName>
</protein>
<evidence type="ECO:0000313" key="2">
    <source>
        <dbReference type="Proteomes" id="UP000289738"/>
    </source>
</evidence>